<dbReference type="EMBL" id="JAMZMK010011441">
    <property type="protein sequence ID" value="KAI7727107.1"/>
    <property type="molecule type" value="Genomic_DNA"/>
</dbReference>
<evidence type="ECO:0008006" key="5">
    <source>
        <dbReference type="Google" id="ProtNLM"/>
    </source>
</evidence>
<name>A0AAD5G3R9_AMBAR</name>
<feature type="region of interest" description="Disordered" evidence="2">
    <location>
        <begin position="63"/>
        <end position="116"/>
    </location>
</feature>
<proteinExistence type="predicted"/>
<reference evidence="3" key="1">
    <citation type="submission" date="2022-06" db="EMBL/GenBank/DDBJ databases">
        <title>Uncovering the hologenomic basis of an extraordinary plant invasion.</title>
        <authorList>
            <person name="Bieker V.C."/>
            <person name="Martin M.D."/>
            <person name="Gilbert T."/>
            <person name="Hodgins K."/>
            <person name="Battlay P."/>
            <person name="Petersen B."/>
            <person name="Wilson J."/>
        </authorList>
    </citation>
    <scope>NUCLEOTIDE SEQUENCE</scope>
    <source>
        <strain evidence="3">AA19_3_7</strain>
        <tissue evidence="3">Leaf</tissue>
    </source>
</reference>
<evidence type="ECO:0000256" key="2">
    <source>
        <dbReference type="SAM" id="MobiDB-lite"/>
    </source>
</evidence>
<dbReference type="CDD" id="cd18186">
    <property type="entry name" value="BTB_POZ_ZBTB_KLHL-like"/>
    <property type="match status" value="1"/>
</dbReference>
<dbReference type="GO" id="GO:0010114">
    <property type="term" value="P:response to red light"/>
    <property type="evidence" value="ECO:0007669"/>
    <property type="project" value="TreeGrafter"/>
</dbReference>
<organism evidence="3 4">
    <name type="scientific">Ambrosia artemisiifolia</name>
    <name type="common">Common ragweed</name>
    <dbReference type="NCBI Taxonomy" id="4212"/>
    <lineage>
        <taxon>Eukaryota</taxon>
        <taxon>Viridiplantae</taxon>
        <taxon>Streptophyta</taxon>
        <taxon>Embryophyta</taxon>
        <taxon>Tracheophyta</taxon>
        <taxon>Spermatophyta</taxon>
        <taxon>Magnoliopsida</taxon>
        <taxon>eudicotyledons</taxon>
        <taxon>Gunneridae</taxon>
        <taxon>Pentapetalae</taxon>
        <taxon>asterids</taxon>
        <taxon>campanulids</taxon>
        <taxon>Asterales</taxon>
        <taxon>Asteraceae</taxon>
        <taxon>Asteroideae</taxon>
        <taxon>Heliantheae alliance</taxon>
        <taxon>Heliantheae</taxon>
        <taxon>Ambrosia</taxon>
    </lineage>
</organism>
<dbReference type="Proteomes" id="UP001206925">
    <property type="component" value="Unassembled WGS sequence"/>
</dbReference>
<dbReference type="GO" id="GO:0005634">
    <property type="term" value="C:nucleus"/>
    <property type="evidence" value="ECO:0007669"/>
    <property type="project" value="TreeGrafter"/>
</dbReference>
<dbReference type="AlphaFoldDB" id="A0AAD5G3R9"/>
<dbReference type="PANTHER" id="PTHR46336">
    <property type="entry name" value="OS02G0260700 PROTEIN"/>
    <property type="match status" value="1"/>
</dbReference>
<dbReference type="Gene3D" id="3.30.710.10">
    <property type="entry name" value="Potassium Channel Kv1.1, Chain A"/>
    <property type="match status" value="1"/>
</dbReference>
<evidence type="ECO:0000313" key="4">
    <source>
        <dbReference type="Proteomes" id="UP001206925"/>
    </source>
</evidence>
<accession>A0AAD5G3R9</accession>
<gene>
    <name evidence="3" type="ORF">M8C21_021647</name>
</gene>
<keyword evidence="4" id="KW-1185">Reference proteome</keyword>
<dbReference type="InterPro" id="IPR011333">
    <property type="entry name" value="SKP1/BTB/POZ_sf"/>
</dbReference>
<feature type="non-terminal residue" evidence="3">
    <location>
        <position position="155"/>
    </location>
</feature>
<dbReference type="PANTHER" id="PTHR46336:SF3">
    <property type="entry name" value="BTB_POZ DOMAIN-CONTAINING PROTEIN POB1"/>
    <property type="match status" value="1"/>
</dbReference>
<dbReference type="InterPro" id="IPR045890">
    <property type="entry name" value="POB1-like"/>
</dbReference>
<protein>
    <recommendedName>
        <fullName evidence="5">BTB domain-containing protein</fullName>
    </recommendedName>
</protein>
<sequence length="155" mass="17694">MNSDYYSPEGPGDFGFAFNDRNFSDRLLHIEIVSASINSTPNSDLSLSDWVRNRKRRRQDIKKETAVDIADGLPEEQVLNQTDHLPDDDVDTENQDEEPAAMVEESPSDDNESNWTLERSKVVRVETLHISSPILAARSPFFYKLFSNGMKESER</sequence>
<comment type="pathway">
    <text evidence="1">Protein modification; protein ubiquitination.</text>
</comment>
<evidence type="ECO:0000313" key="3">
    <source>
        <dbReference type="EMBL" id="KAI7727107.1"/>
    </source>
</evidence>
<comment type="caution">
    <text evidence="3">The sequence shown here is derived from an EMBL/GenBank/DDBJ whole genome shotgun (WGS) entry which is preliminary data.</text>
</comment>
<feature type="compositionally biased region" description="Acidic residues" evidence="2">
    <location>
        <begin position="86"/>
        <end position="99"/>
    </location>
</feature>
<evidence type="ECO:0000256" key="1">
    <source>
        <dbReference type="ARBA" id="ARBA00004906"/>
    </source>
</evidence>